<feature type="domain" description="Protein kinase" evidence="15">
    <location>
        <begin position="147"/>
        <end position="420"/>
    </location>
</feature>
<dbReference type="PROSITE" id="PS00107">
    <property type="entry name" value="PROTEIN_KINASE_ATP"/>
    <property type="match status" value="1"/>
</dbReference>
<dbReference type="GO" id="GO:0005737">
    <property type="term" value="C:cytoplasm"/>
    <property type="evidence" value="ECO:0007669"/>
    <property type="project" value="UniProtKB-SubCell"/>
</dbReference>
<dbReference type="AlphaFoldDB" id="A0AAJ6ZUB4"/>
<feature type="region of interest" description="Disordered" evidence="14">
    <location>
        <begin position="484"/>
        <end position="535"/>
    </location>
</feature>
<dbReference type="PANTHER" id="PTHR48012">
    <property type="entry name" value="STERILE20-LIKE KINASE, ISOFORM B-RELATED"/>
    <property type="match status" value="1"/>
</dbReference>
<comment type="catalytic activity">
    <reaction evidence="12">
        <text>L-seryl-[protein] + ATP = O-phospho-L-seryl-[protein] + ADP + H(+)</text>
        <dbReference type="Rhea" id="RHEA:17989"/>
        <dbReference type="Rhea" id="RHEA-COMP:9863"/>
        <dbReference type="Rhea" id="RHEA-COMP:11604"/>
        <dbReference type="ChEBI" id="CHEBI:15378"/>
        <dbReference type="ChEBI" id="CHEBI:29999"/>
        <dbReference type="ChEBI" id="CHEBI:30616"/>
        <dbReference type="ChEBI" id="CHEBI:83421"/>
        <dbReference type="ChEBI" id="CHEBI:456216"/>
        <dbReference type="EC" id="2.7.11.1"/>
    </reaction>
</comment>
<keyword evidence="6" id="KW-0597">Phosphoprotein</keyword>
<dbReference type="Pfam" id="PF00069">
    <property type="entry name" value="Pkinase"/>
    <property type="match status" value="1"/>
</dbReference>
<keyword evidence="7" id="KW-0808">Transferase</keyword>
<dbReference type="InterPro" id="IPR050629">
    <property type="entry name" value="STE20/SPS1-PAK"/>
</dbReference>
<dbReference type="CDD" id="cd06610">
    <property type="entry name" value="STKc_OSR1_SPAK"/>
    <property type="match status" value="1"/>
</dbReference>
<accession>A0AAJ6ZUB4</accession>
<organism evidence="16">
    <name type="scientific">Papilio xuthus</name>
    <name type="common">Asian swallowtail butterfly</name>
    <dbReference type="NCBI Taxonomy" id="66420"/>
    <lineage>
        <taxon>Eukaryota</taxon>
        <taxon>Metazoa</taxon>
        <taxon>Ecdysozoa</taxon>
        <taxon>Arthropoda</taxon>
        <taxon>Hexapoda</taxon>
        <taxon>Insecta</taxon>
        <taxon>Pterygota</taxon>
        <taxon>Neoptera</taxon>
        <taxon>Endopterygota</taxon>
        <taxon>Lepidoptera</taxon>
        <taxon>Glossata</taxon>
        <taxon>Ditrysia</taxon>
        <taxon>Papilionoidea</taxon>
        <taxon>Papilionidae</taxon>
        <taxon>Papilioninae</taxon>
        <taxon>Papilio</taxon>
    </lineage>
</organism>
<evidence type="ECO:0000256" key="7">
    <source>
        <dbReference type="ARBA" id="ARBA00022679"/>
    </source>
</evidence>
<keyword evidence="4" id="KW-0963">Cytoplasm</keyword>
<dbReference type="RefSeq" id="XP_013179379.1">
    <property type="nucleotide sequence ID" value="XM_013323925.1"/>
</dbReference>
<dbReference type="KEGG" id="pxu:106126325"/>
<dbReference type="GeneID" id="106126325"/>
<evidence type="ECO:0000256" key="13">
    <source>
        <dbReference type="PROSITE-ProRule" id="PRU10141"/>
    </source>
</evidence>
<dbReference type="Gene3D" id="3.30.200.20">
    <property type="entry name" value="Phosphorylase Kinase, domain 1"/>
    <property type="match status" value="1"/>
</dbReference>
<dbReference type="FunFam" id="1.10.510.10:FF:000068">
    <property type="entry name" value="STE20/SPS1-related proline-alanine-rich protein kinase"/>
    <property type="match status" value="1"/>
</dbReference>
<name>A0AAJ6ZUB4_PAPXU</name>
<dbReference type="Gene3D" id="1.10.510.10">
    <property type="entry name" value="Transferase(Phosphotransferase) domain 1"/>
    <property type="match status" value="1"/>
</dbReference>
<dbReference type="InterPro" id="IPR017441">
    <property type="entry name" value="Protein_kinase_ATP_BS"/>
</dbReference>
<keyword evidence="10 13" id="KW-0067">ATP-binding</keyword>
<keyword evidence="9" id="KW-0418">Kinase</keyword>
<comment type="catalytic activity">
    <reaction evidence="11">
        <text>L-threonyl-[protein] + ATP = O-phospho-L-threonyl-[protein] + ADP + H(+)</text>
        <dbReference type="Rhea" id="RHEA:46608"/>
        <dbReference type="Rhea" id="RHEA-COMP:11060"/>
        <dbReference type="Rhea" id="RHEA-COMP:11605"/>
        <dbReference type="ChEBI" id="CHEBI:15378"/>
        <dbReference type="ChEBI" id="CHEBI:30013"/>
        <dbReference type="ChEBI" id="CHEBI:30616"/>
        <dbReference type="ChEBI" id="CHEBI:61977"/>
        <dbReference type="ChEBI" id="CHEBI:456216"/>
        <dbReference type="EC" id="2.7.11.1"/>
    </reaction>
</comment>
<comment type="similarity">
    <text evidence="2">Belongs to the protein kinase superfamily. STE Ser/Thr protein kinase family. STE20 subfamily.</text>
</comment>
<evidence type="ECO:0000256" key="8">
    <source>
        <dbReference type="ARBA" id="ARBA00022741"/>
    </source>
</evidence>
<dbReference type="PANTHER" id="PTHR48012:SF16">
    <property type="entry name" value="NON-SPECIFIC SERINE_THREONINE PROTEIN KINASE"/>
    <property type="match status" value="1"/>
</dbReference>
<dbReference type="InterPro" id="IPR024678">
    <property type="entry name" value="Kinase_OSR1/WNK_CCT"/>
</dbReference>
<feature type="region of interest" description="Disordered" evidence="14">
    <location>
        <begin position="61"/>
        <end position="83"/>
    </location>
</feature>
<sequence length="636" mass="71606">MKQRRKKKFRICYSTRIFGLKIQKECSGTRRRWYNLTPRFTMKKLNPNNFFKMYKLTDDGLNKSKKKKSKNSSNGDVVPPGANGVYRQVRMKSFGSYDRRINAISSYMKTACSINPNSRSTGKVWFTRKMAVISIGCDPWPSGEDNYELLDVIGVGATAVVHGAICKPKNEKCAIKRINLEKWNTSMEELLKEIHAMSNCNHENVVTYYTSFVVNDELWLVMKLLEGGSLLDVIKHKMKVSNCKHGVFDEATIATVLREVLKGLEYFHNNGQIHRDIKAGNILLGEDGTVQIADFGVSAWLATGKDMSRQRVRHTFVGTPCWMAPEVMEQDHGYDYKADIWSFGITAIEMATGAAPYHKYPPMKVLMLTLQNDPPNLDTGAEKDQYKIYGKTFRKLIYDSLQKDPSKRPTATELLKHPFFKKAKDKKYLAQTLIDTSATLEARVHKVNKKQATPGRLNRTLTGDWEWSDDEVEEAEEAYLVVEGEEAAGRAHPSSEDELPDEDKPMNQLQKGDSSGSDAEEAGPSTSQNSTHPREQPVVNLMLRIRNAHGELNDIRFHFVKGKDTSEGIALELVGAGLIEPQDAILITLHLEQLINAQSSNAQMPYKTITFHLNSAAPNADFNDNALDGFAQISVL</sequence>
<dbReference type="Pfam" id="PF12202">
    <property type="entry name" value="OSR1_C"/>
    <property type="match status" value="1"/>
</dbReference>
<evidence type="ECO:0000256" key="4">
    <source>
        <dbReference type="ARBA" id="ARBA00022490"/>
    </source>
</evidence>
<evidence type="ECO:0000256" key="3">
    <source>
        <dbReference type="ARBA" id="ARBA00012513"/>
    </source>
</evidence>
<evidence type="ECO:0000256" key="14">
    <source>
        <dbReference type="SAM" id="MobiDB-lite"/>
    </source>
</evidence>
<comment type="subcellular location">
    <subcellularLocation>
        <location evidence="1">Cytoplasm</location>
    </subcellularLocation>
</comment>
<proteinExistence type="inferred from homology"/>
<dbReference type="Proteomes" id="UP000694872">
    <property type="component" value="Unplaced"/>
</dbReference>
<dbReference type="EC" id="2.7.11.1" evidence="3"/>
<evidence type="ECO:0000256" key="10">
    <source>
        <dbReference type="ARBA" id="ARBA00022840"/>
    </source>
</evidence>
<keyword evidence="8 13" id="KW-0547">Nucleotide-binding</keyword>
<dbReference type="Gene3D" id="3.10.20.90">
    <property type="entry name" value="Phosphatidylinositol 3-kinase Catalytic Subunit, Chain A, domain 1"/>
    <property type="match status" value="1"/>
</dbReference>
<evidence type="ECO:0000256" key="12">
    <source>
        <dbReference type="ARBA" id="ARBA00048679"/>
    </source>
</evidence>
<protein>
    <recommendedName>
        <fullName evidence="3">non-specific serine/threonine protein kinase</fullName>
        <ecNumber evidence="3">2.7.11.1</ecNumber>
    </recommendedName>
</protein>
<keyword evidence="5" id="KW-0723">Serine/threonine-protein kinase</keyword>
<evidence type="ECO:0000313" key="16">
    <source>
        <dbReference type="RefSeq" id="XP_013179379.1"/>
    </source>
</evidence>
<dbReference type="SMART" id="SM00220">
    <property type="entry name" value="S_TKc"/>
    <property type="match status" value="1"/>
</dbReference>
<evidence type="ECO:0000259" key="15">
    <source>
        <dbReference type="PROSITE" id="PS50011"/>
    </source>
</evidence>
<feature type="binding site" evidence="13">
    <location>
        <position position="176"/>
    </location>
    <ligand>
        <name>ATP</name>
        <dbReference type="ChEBI" id="CHEBI:30616"/>
    </ligand>
</feature>
<dbReference type="InterPro" id="IPR000719">
    <property type="entry name" value="Prot_kinase_dom"/>
</dbReference>
<evidence type="ECO:0000256" key="11">
    <source>
        <dbReference type="ARBA" id="ARBA00047899"/>
    </source>
</evidence>
<evidence type="ECO:0000256" key="9">
    <source>
        <dbReference type="ARBA" id="ARBA00022777"/>
    </source>
</evidence>
<dbReference type="GO" id="GO:0005524">
    <property type="term" value="F:ATP binding"/>
    <property type="evidence" value="ECO:0007669"/>
    <property type="project" value="UniProtKB-UniRule"/>
</dbReference>
<reference evidence="16" key="1">
    <citation type="submission" date="2025-08" db="UniProtKB">
        <authorList>
            <consortium name="RefSeq"/>
        </authorList>
    </citation>
    <scope>IDENTIFICATION</scope>
</reference>
<dbReference type="SUPFAM" id="SSF56112">
    <property type="entry name" value="Protein kinase-like (PK-like)"/>
    <property type="match status" value="1"/>
</dbReference>
<evidence type="ECO:0000256" key="1">
    <source>
        <dbReference type="ARBA" id="ARBA00004496"/>
    </source>
</evidence>
<dbReference type="FunFam" id="3.30.200.20:FF:000114">
    <property type="entry name" value="serine/threonine-protein kinase OSR1 isoform X1"/>
    <property type="match status" value="1"/>
</dbReference>
<evidence type="ECO:0000256" key="6">
    <source>
        <dbReference type="ARBA" id="ARBA00022553"/>
    </source>
</evidence>
<gene>
    <name evidence="16" type="primary">LOC106126325</name>
</gene>
<feature type="compositionally biased region" description="Polar residues" evidence="14">
    <location>
        <begin position="507"/>
        <end position="517"/>
    </location>
</feature>
<dbReference type="InterPro" id="IPR011009">
    <property type="entry name" value="Kinase-like_dom_sf"/>
</dbReference>
<evidence type="ECO:0000256" key="5">
    <source>
        <dbReference type="ARBA" id="ARBA00022527"/>
    </source>
</evidence>
<dbReference type="GO" id="GO:0004674">
    <property type="term" value="F:protein serine/threonine kinase activity"/>
    <property type="evidence" value="ECO:0007669"/>
    <property type="project" value="UniProtKB-KW"/>
</dbReference>
<evidence type="ECO:0000256" key="2">
    <source>
        <dbReference type="ARBA" id="ARBA00008874"/>
    </source>
</evidence>
<dbReference type="PROSITE" id="PS50011">
    <property type="entry name" value="PROTEIN_KINASE_DOM"/>
    <property type="match status" value="1"/>
</dbReference>